<sequence length="236" mass="26422">MRNKKIGSLLAAAAISAIHCLPASAAKQPLEQKFHTKDSIVKNGYTLIFINEDSAFSMVTKQKMVDAFFTVYPKEAARYNKATLKTVTFVIDPSYDGVAATGDGVARYNPIWLLKHPEDIDVVTHEVMHIVQAYPDDAGPGWLTEGIADYVRYDYGVNNAAAKWALPAFAPTQHYDNAYRITARFLVWLEKNKKAGIVQTLDKSMRTKTYTPEIWKKLTGSTLDELWDAYAKQPAL</sequence>
<feature type="chain" id="PRO_5017713644" evidence="1">
    <location>
        <begin position="26"/>
        <end position="236"/>
    </location>
</feature>
<organism evidence="2 3">
    <name type="scientific">Deminuibacter soli</name>
    <dbReference type="NCBI Taxonomy" id="2291815"/>
    <lineage>
        <taxon>Bacteria</taxon>
        <taxon>Pseudomonadati</taxon>
        <taxon>Bacteroidota</taxon>
        <taxon>Chitinophagia</taxon>
        <taxon>Chitinophagales</taxon>
        <taxon>Chitinophagaceae</taxon>
        <taxon>Deminuibacter</taxon>
    </lineage>
</organism>
<accession>A0A3E1NRL3</accession>
<dbReference type="PANTHER" id="PTHR33321:SF12">
    <property type="entry name" value="PLANT BASIC SECRETORY PROTEIN (BSP) FAMILY PROTEIN"/>
    <property type="match status" value="1"/>
</dbReference>
<evidence type="ECO:0000256" key="1">
    <source>
        <dbReference type="SAM" id="SignalP"/>
    </source>
</evidence>
<dbReference type="Pfam" id="PF04450">
    <property type="entry name" value="BSP"/>
    <property type="match status" value="1"/>
</dbReference>
<keyword evidence="1" id="KW-0732">Signal</keyword>
<dbReference type="InterPro" id="IPR007541">
    <property type="entry name" value="Uncharacterised_BSP"/>
</dbReference>
<name>A0A3E1NRL3_9BACT</name>
<reference evidence="2 3" key="1">
    <citation type="submission" date="2018-08" db="EMBL/GenBank/DDBJ databases">
        <title>Chitinophagaceae sp. K23C18032701, a novel bacterium isolated from forest soil.</title>
        <authorList>
            <person name="Wang C."/>
        </authorList>
    </citation>
    <scope>NUCLEOTIDE SEQUENCE [LARGE SCALE GENOMIC DNA]</scope>
    <source>
        <strain evidence="2 3">K23C18032701</strain>
    </source>
</reference>
<keyword evidence="3" id="KW-1185">Reference proteome</keyword>
<protein>
    <submittedName>
        <fullName evidence="2">Secretory protein</fullName>
    </submittedName>
</protein>
<dbReference type="RefSeq" id="WP_116846334.1">
    <property type="nucleotide sequence ID" value="NZ_QTJU01000001.1"/>
</dbReference>
<feature type="signal peptide" evidence="1">
    <location>
        <begin position="1"/>
        <end position="25"/>
    </location>
</feature>
<dbReference type="OrthoDB" id="211588at2"/>
<dbReference type="EMBL" id="QTJU01000001">
    <property type="protein sequence ID" value="RFM30579.1"/>
    <property type="molecule type" value="Genomic_DNA"/>
</dbReference>
<dbReference type="AlphaFoldDB" id="A0A3E1NRL3"/>
<dbReference type="Proteomes" id="UP000261284">
    <property type="component" value="Unassembled WGS sequence"/>
</dbReference>
<dbReference type="PANTHER" id="PTHR33321">
    <property type="match status" value="1"/>
</dbReference>
<proteinExistence type="predicted"/>
<evidence type="ECO:0000313" key="2">
    <source>
        <dbReference type="EMBL" id="RFM30579.1"/>
    </source>
</evidence>
<comment type="caution">
    <text evidence="2">The sequence shown here is derived from an EMBL/GenBank/DDBJ whole genome shotgun (WGS) entry which is preliminary data.</text>
</comment>
<evidence type="ECO:0000313" key="3">
    <source>
        <dbReference type="Proteomes" id="UP000261284"/>
    </source>
</evidence>
<gene>
    <name evidence="2" type="ORF">DXN05_00295</name>
</gene>